<dbReference type="InterPro" id="IPR039426">
    <property type="entry name" value="TonB-dep_rcpt-like"/>
</dbReference>
<dbReference type="InterPro" id="IPR010916">
    <property type="entry name" value="TonB_box_CS"/>
</dbReference>
<comment type="subcellular location">
    <subcellularLocation>
        <location evidence="1">Cell outer membrane</location>
        <topology evidence="1">Multi-pass membrane protein</topology>
    </subcellularLocation>
</comment>
<dbReference type="EMBL" id="MJIC01000014">
    <property type="protein sequence ID" value="OFI33983.1"/>
    <property type="molecule type" value="Genomic_DNA"/>
</dbReference>
<evidence type="ECO:0000256" key="11">
    <source>
        <dbReference type="ARBA" id="ARBA00023237"/>
    </source>
</evidence>
<dbReference type="Proteomes" id="UP000176037">
    <property type="component" value="Unassembled WGS sequence"/>
</dbReference>
<evidence type="ECO:0000256" key="2">
    <source>
        <dbReference type="ARBA" id="ARBA00022448"/>
    </source>
</evidence>
<evidence type="ECO:0000256" key="4">
    <source>
        <dbReference type="ARBA" id="ARBA00022496"/>
    </source>
</evidence>
<dbReference type="PANTHER" id="PTHR32552">
    <property type="entry name" value="FERRICHROME IRON RECEPTOR-RELATED"/>
    <property type="match status" value="1"/>
</dbReference>
<evidence type="ECO:0000313" key="17">
    <source>
        <dbReference type="Proteomes" id="UP000176037"/>
    </source>
</evidence>
<dbReference type="SUPFAM" id="SSF56935">
    <property type="entry name" value="Porins"/>
    <property type="match status" value="1"/>
</dbReference>
<evidence type="ECO:0000256" key="3">
    <source>
        <dbReference type="ARBA" id="ARBA00022452"/>
    </source>
</evidence>
<keyword evidence="4" id="KW-0410">Iron transport</keyword>
<keyword evidence="3" id="KW-1134">Transmembrane beta strand</keyword>
<feature type="chain" id="PRO_5009214099" evidence="13">
    <location>
        <begin position="32"/>
        <end position="821"/>
    </location>
</feature>
<dbReference type="GO" id="GO:0015344">
    <property type="term" value="F:siderophore uptake transmembrane transporter activity"/>
    <property type="evidence" value="ECO:0007669"/>
    <property type="project" value="TreeGrafter"/>
</dbReference>
<dbReference type="InterPro" id="IPR036942">
    <property type="entry name" value="Beta-barrel_TonB_sf"/>
</dbReference>
<dbReference type="InterPro" id="IPR000531">
    <property type="entry name" value="Beta-barrel_TonB"/>
</dbReference>
<evidence type="ECO:0000256" key="5">
    <source>
        <dbReference type="ARBA" id="ARBA00022692"/>
    </source>
</evidence>
<evidence type="ECO:0000256" key="10">
    <source>
        <dbReference type="ARBA" id="ARBA00023136"/>
    </source>
</evidence>
<dbReference type="PROSITE" id="PS00430">
    <property type="entry name" value="TONB_DEPENDENT_REC_1"/>
    <property type="match status" value="1"/>
</dbReference>
<evidence type="ECO:0000256" key="7">
    <source>
        <dbReference type="ARBA" id="ARBA00023004"/>
    </source>
</evidence>
<keyword evidence="9 12" id="KW-0798">TonB box</keyword>
<keyword evidence="5" id="KW-0812">Transmembrane</keyword>
<organism evidence="16 17">
    <name type="scientific">Alteromonas lipolytica</name>
    <dbReference type="NCBI Taxonomy" id="1856405"/>
    <lineage>
        <taxon>Bacteria</taxon>
        <taxon>Pseudomonadati</taxon>
        <taxon>Pseudomonadota</taxon>
        <taxon>Gammaproteobacteria</taxon>
        <taxon>Alteromonadales</taxon>
        <taxon>Alteromonadaceae</taxon>
        <taxon>Alteromonas/Salinimonas group</taxon>
        <taxon>Alteromonas</taxon>
    </lineage>
</organism>
<dbReference type="OrthoDB" id="7386960at2"/>
<reference evidence="16 17" key="1">
    <citation type="submission" date="2016-09" db="EMBL/GenBank/DDBJ databases">
        <title>Alteromonas lipolytica, a new species isolated from sea water.</title>
        <authorList>
            <person name="Wu Y.-H."/>
            <person name="Cheng H."/>
            <person name="Xu X.-W."/>
        </authorList>
    </citation>
    <scope>NUCLEOTIDE SEQUENCE [LARGE SCALE GENOMIC DNA]</scope>
    <source>
        <strain evidence="16 17">JW12</strain>
    </source>
</reference>
<dbReference type="InterPro" id="IPR012910">
    <property type="entry name" value="Plug_dom"/>
</dbReference>
<sequence>MTTPLKPTFAKNRLAAAVTSVMLGVSFTAVAADETKAPEDDAFETIVVTGTVGGRTQIESAVAVTSIDDEVIQNFKPNSEVELFRLIPGIQANGGNGPGGNANIAVRGLPVATGGSPFVQIQEDGLPTVLFGDMQFGNNDYWTRFDASTARVESVRGGTAATFASQAPGAIINYISHIGDVEGGYVGLSTGIGYDEKRVDFRYGGSASDSVIYHVGGYMKTGRGPLDDGFNTSESMQLKANLTKYLEDDESYVRFYLKAADTQEPFYTGSLAYANISNNKISDVRPYPGMDGRSASNFSTLNQSFLIVNNEGGVERVNMSGITTEALALGNEVHYVMENDIMVDNKMRWTDMSGAFTEPFHGPGMTSNVIGSTVNGSVVDAIRYANGPMAGELYNKPYIDTNTNVRTDINDVGSFVNDLTISKEFALDGATLNARAGYFYMNQKIAMDWHTNRNFREAGSSNPAQLDLFDAAGNQLTANGLAGFNDNWGDCCARVYDLEYTNTAPYVALELELDDFIVDGSVRRDTIDASGYTVQSSGESFDTVIDGVAIPTLMADGKEEYPDYSESYTSYTFGGLYKFNEDTSFFVRTSKGNRFNSDRQTVSGKIQPDGSLTQAGRVAAVDEVNQHEIGVKNRGDLGETDYTVEFTLLKGDFTQSNYEPTSTPACPNGGCILDNEYRTVGFEFYGTLRWDALSVIANATYTDAEQKPNGGTWGPANDIPELTYAVTSSYEISDQIRVGLNMSGQYGNRNGAGVETENKPIFGGNISYRPTPNLEFAIIGQNLTDEFALRGLSGVVDADNGVISAQPVLGRNLSASVRLLF</sequence>
<keyword evidence="6 13" id="KW-0732">Signal</keyword>
<dbReference type="AlphaFoldDB" id="A0A1E8FES5"/>
<evidence type="ECO:0000256" key="12">
    <source>
        <dbReference type="RuleBase" id="RU003357"/>
    </source>
</evidence>
<keyword evidence="7" id="KW-0408">Iron</keyword>
<evidence type="ECO:0000256" key="9">
    <source>
        <dbReference type="ARBA" id="ARBA00023077"/>
    </source>
</evidence>
<gene>
    <name evidence="16" type="ORF">BFC17_20730</name>
</gene>
<comment type="caution">
    <text evidence="16">The sequence shown here is derived from an EMBL/GenBank/DDBJ whole genome shotgun (WGS) entry which is preliminary data.</text>
</comment>
<accession>A0A1E8FES5</accession>
<proteinExistence type="inferred from homology"/>
<keyword evidence="2" id="KW-0813">Transport</keyword>
<keyword evidence="8" id="KW-0406">Ion transport</keyword>
<evidence type="ECO:0000256" key="6">
    <source>
        <dbReference type="ARBA" id="ARBA00022729"/>
    </source>
</evidence>
<dbReference type="STRING" id="1856405.BFC17_20730"/>
<evidence type="ECO:0000259" key="14">
    <source>
        <dbReference type="Pfam" id="PF00593"/>
    </source>
</evidence>
<evidence type="ECO:0000313" key="16">
    <source>
        <dbReference type="EMBL" id="OFI33983.1"/>
    </source>
</evidence>
<protein>
    <submittedName>
        <fullName evidence="16">TonB-dependent receptor</fullName>
    </submittedName>
</protein>
<evidence type="ECO:0000256" key="8">
    <source>
        <dbReference type="ARBA" id="ARBA00023065"/>
    </source>
</evidence>
<keyword evidence="10 12" id="KW-0472">Membrane</keyword>
<keyword evidence="17" id="KW-1185">Reference proteome</keyword>
<evidence type="ECO:0000259" key="15">
    <source>
        <dbReference type="Pfam" id="PF07715"/>
    </source>
</evidence>
<evidence type="ECO:0000256" key="1">
    <source>
        <dbReference type="ARBA" id="ARBA00004571"/>
    </source>
</evidence>
<dbReference type="Gene3D" id="2.40.170.20">
    <property type="entry name" value="TonB-dependent receptor, beta-barrel domain"/>
    <property type="match status" value="1"/>
</dbReference>
<dbReference type="Pfam" id="PF00593">
    <property type="entry name" value="TonB_dep_Rec_b-barrel"/>
    <property type="match status" value="1"/>
</dbReference>
<dbReference type="InterPro" id="IPR037066">
    <property type="entry name" value="Plug_dom_sf"/>
</dbReference>
<dbReference type="Pfam" id="PF07715">
    <property type="entry name" value="Plug"/>
    <property type="match status" value="1"/>
</dbReference>
<evidence type="ECO:0000256" key="13">
    <source>
        <dbReference type="SAM" id="SignalP"/>
    </source>
</evidence>
<feature type="signal peptide" evidence="13">
    <location>
        <begin position="1"/>
        <end position="31"/>
    </location>
</feature>
<dbReference type="Gene3D" id="2.170.130.10">
    <property type="entry name" value="TonB-dependent receptor, plug domain"/>
    <property type="match status" value="1"/>
</dbReference>
<keyword evidence="16" id="KW-0675">Receptor</keyword>
<dbReference type="PANTHER" id="PTHR32552:SF89">
    <property type="entry name" value="CATECHOLATE SIDEROPHORE RECEPTOR FIU"/>
    <property type="match status" value="1"/>
</dbReference>
<keyword evidence="11" id="KW-0998">Cell outer membrane</keyword>
<dbReference type="RefSeq" id="WP_070176910.1">
    <property type="nucleotide sequence ID" value="NZ_BMJR01000003.1"/>
</dbReference>
<feature type="domain" description="TonB-dependent receptor plug" evidence="15">
    <location>
        <begin position="57"/>
        <end position="170"/>
    </location>
</feature>
<comment type="similarity">
    <text evidence="12">Belongs to the TonB-dependent receptor family.</text>
</comment>
<dbReference type="GO" id="GO:0009279">
    <property type="term" value="C:cell outer membrane"/>
    <property type="evidence" value="ECO:0007669"/>
    <property type="project" value="UniProtKB-SubCell"/>
</dbReference>
<feature type="domain" description="TonB-dependent receptor-like beta-barrel" evidence="14">
    <location>
        <begin position="400"/>
        <end position="783"/>
    </location>
</feature>
<name>A0A1E8FES5_9ALTE</name>